<feature type="region of interest" description="Disordered" evidence="1">
    <location>
        <begin position="38"/>
        <end position="79"/>
    </location>
</feature>
<keyword evidence="3" id="KW-1185">Reference proteome</keyword>
<name>A0ABP7IMP0_9PSEU</name>
<dbReference type="Proteomes" id="UP001501624">
    <property type="component" value="Unassembled WGS sequence"/>
</dbReference>
<dbReference type="EMBL" id="BAABCM010000006">
    <property type="protein sequence ID" value="GAA3822307.1"/>
    <property type="molecule type" value="Genomic_DNA"/>
</dbReference>
<comment type="caution">
    <text evidence="2">The sequence shown here is derived from an EMBL/GenBank/DDBJ whole genome shotgun (WGS) entry which is preliminary data.</text>
</comment>
<protein>
    <submittedName>
        <fullName evidence="2">Uncharacterized protein</fullName>
    </submittedName>
</protein>
<evidence type="ECO:0000313" key="3">
    <source>
        <dbReference type="Proteomes" id="UP001501624"/>
    </source>
</evidence>
<gene>
    <name evidence="2" type="ORF">GCM10022380_46680</name>
</gene>
<proteinExistence type="predicted"/>
<accession>A0ABP7IMP0</accession>
<organism evidence="2 3">
    <name type="scientific">Amycolatopsis tucumanensis</name>
    <dbReference type="NCBI Taxonomy" id="401106"/>
    <lineage>
        <taxon>Bacteria</taxon>
        <taxon>Bacillati</taxon>
        <taxon>Actinomycetota</taxon>
        <taxon>Actinomycetes</taxon>
        <taxon>Pseudonocardiales</taxon>
        <taxon>Pseudonocardiaceae</taxon>
        <taxon>Amycolatopsis</taxon>
    </lineage>
</organism>
<evidence type="ECO:0000313" key="2">
    <source>
        <dbReference type="EMBL" id="GAA3822307.1"/>
    </source>
</evidence>
<evidence type="ECO:0000256" key="1">
    <source>
        <dbReference type="SAM" id="MobiDB-lite"/>
    </source>
</evidence>
<sequence>MPASAGGLGGEWCAGNSRTVLNDLDRCAHAAASRGCLGSGTAEAGGEPGRRRLTAGEHRPGLAGDQYKRAAAEDGRPDVGWGLRRGRVRVVGGWGGAGWGLRCGRVRMADGWGGAGWVSGRSGGLGVCHQSFTSQVPRAIRKNGALPRMVGMMSPPGG</sequence>
<feature type="compositionally biased region" description="Basic and acidic residues" evidence="1">
    <location>
        <begin position="48"/>
        <end position="77"/>
    </location>
</feature>
<reference evidence="3" key="1">
    <citation type="journal article" date="2019" name="Int. J. Syst. Evol. Microbiol.">
        <title>The Global Catalogue of Microorganisms (GCM) 10K type strain sequencing project: providing services to taxonomists for standard genome sequencing and annotation.</title>
        <authorList>
            <consortium name="The Broad Institute Genomics Platform"/>
            <consortium name="The Broad Institute Genome Sequencing Center for Infectious Disease"/>
            <person name="Wu L."/>
            <person name="Ma J."/>
        </authorList>
    </citation>
    <scope>NUCLEOTIDE SEQUENCE [LARGE SCALE GENOMIC DNA]</scope>
    <source>
        <strain evidence="3">JCM 17017</strain>
    </source>
</reference>